<dbReference type="PROSITE" id="PS50157">
    <property type="entry name" value="ZINC_FINGER_C2H2_2"/>
    <property type="match status" value="1"/>
</dbReference>
<feature type="domain" description="C2H2-type" evidence="7">
    <location>
        <begin position="433"/>
        <end position="463"/>
    </location>
</feature>
<feature type="compositionally biased region" description="Basic and acidic residues" evidence="6">
    <location>
        <begin position="1"/>
        <end position="10"/>
    </location>
</feature>
<name>A0AAN6WPL2_9PEZI</name>
<gene>
    <name evidence="8" type="ORF">QBC35DRAFT_438595</name>
</gene>
<evidence type="ECO:0000259" key="7">
    <source>
        <dbReference type="PROSITE" id="PS50157"/>
    </source>
</evidence>
<feature type="region of interest" description="Disordered" evidence="6">
    <location>
        <begin position="535"/>
        <end position="620"/>
    </location>
</feature>
<keyword evidence="9" id="KW-1185">Reference proteome</keyword>
<dbReference type="PANTHER" id="PTHR23057">
    <property type="entry name" value="JUXTAPOSED WITH ANOTHER ZINC FINGER PROTEIN 1"/>
    <property type="match status" value="1"/>
</dbReference>
<dbReference type="GO" id="GO:0008270">
    <property type="term" value="F:zinc ion binding"/>
    <property type="evidence" value="ECO:0007669"/>
    <property type="project" value="UniProtKB-KW"/>
</dbReference>
<dbReference type="PROSITE" id="PS00028">
    <property type="entry name" value="ZINC_FINGER_C2H2_1"/>
    <property type="match status" value="2"/>
</dbReference>
<evidence type="ECO:0000313" key="8">
    <source>
        <dbReference type="EMBL" id="KAK4185854.1"/>
    </source>
</evidence>
<feature type="compositionally biased region" description="Basic and acidic residues" evidence="6">
    <location>
        <begin position="301"/>
        <end position="313"/>
    </location>
</feature>
<dbReference type="InterPro" id="IPR013087">
    <property type="entry name" value="Znf_C2H2_type"/>
</dbReference>
<comment type="caution">
    <text evidence="8">The sequence shown here is derived from an EMBL/GenBank/DDBJ whole genome shotgun (WGS) entry which is preliminary data.</text>
</comment>
<feature type="compositionally biased region" description="Low complexity" evidence="6">
    <location>
        <begin position="108"/>
        <end position="130"/>
    </location>
</feature>
<sequence>MATGGDRGKSTETSTSATRPGISGTGDKDKPRPIFKMKRTGVSGPSPGLFASPAQSAARVKPSTPRAPPSTELPASTTTATATSISPGRNSASHDTPELDSRARNSGTTTTRVINTTHTSPTKPKKTATAGDSEFFTTNESTPVAGMSPTFGGAVKSAKKGQGALDENTVPLDVQKIFSSALDDKPYRTFVDPDDGRPIATYGALIPPGYQKNNDEEFPWICPVRSCRKLFTTIFGLAKHSNMSHRATSLHDNLDGTFTDLGHYVDAVHGDGFHGGGYSKPPIIISKGHRSLKESPMAESDWQHARERAEATKRTSSGLGVGGGARKMLTEQLDSGSDSEQQPALAQRAPTTNYRRGGPGASKQLRSSTSTSTSNPTPAASTETVATELNLTQVDNTRTYKMFPDETGQLADMCGALLPKGYKCSTLVKDRPWICPVRSCRRLFKSRDTIGYHFRRTHRGDQLNDNLDGTFSTVMKAANGTVRANTVPAAVVSRGVMDSDKEEPIVEPKLPTYPTTSSKYVVWVPVSAAAAAASGFEVEEEDQDVDNDQSSQTVSLRPRRSATNGVYQEISTTSKRSRAVDEDGDGVLPAEEEPEPKRSRTVSTKNSGGSRSAGQPKQVAYTSGIVVPQEVLQMEDWEIDDGRIAVTTGDGPETIAFSGAYMSSNQNVQVHEDVSYLTTTINSGSTYHFRPEENKLRICSLARGKLRVNIGEEPEFTIGAHGMFKVKPGQAASVLNRCYIDVVLQITSLDLE</sequence>
<dbReference type="EMBL" id="MU864438">
    <property type="protein sequence ID" value="KAK4185854.1"/>
    <property type="molecule type" value="Genomic_DNA"/>
</dbReference>
<evidence type="ECO:0000313" key="9">
    <source>
        <dbReference type="Proteomes" id="UP001302126"/>
    </source>
</evidence>
<reference evidence="8" key="1">
    <citation type="journal article" date="2023" name="Mol. Phylogenet. Evol.">
        <title>Genome-scale phylogeny and comparative genomics of the fungal order Sordariales.</title>
        <authorList>
            <person name="Hensen N."/>
            <person name="Bonometti L."/>
            <person name="Westerberg I."/>
            <person name="Brannstrom I.O."/>
            <person name="Guillou S."/>
            <person name="Cros-Aarteil S."/>
            <person name="Calhoun S."/>
            <person name="Haridas S."/>
            <person name="Kuo A."/>
            <person name="Mondo S."/>
            <person name="Pangilinan J."/>
            <person name="Riley R."/>
            <person name="LaButti K."/>
            <person name="Andreopoulos B."/>
            <person name="Lipzen A."/>
            <person name="Chen C."/>
            <person name="Yan M."/>
            <person name="Daum C."/>
            <person name="Ng V."/>
            <person name="Clum A."/>
            <person name="Steindorff A."/>
            <person name="Ohm R.A."/>
            <person name="Martin F."/>
            <person name="Silar P."/>
            <person name="Natvig D.O."/>
            <person name="Lalanne C."/>
            <person name="Gautier V."/>
            <person name="Ament-Velasquez S.L."/>
            <person name="Kruys A."/>
            <person name="Hutchinson M.I."/>
            <person name="Powell A.J."/>
            <person name="Barry K."/>
            <person name="Miller A.N."/>
            <person name="Grigoriev I.V."/>
            <person name="Debuchy R."/>
            <person name="Gladieux P."/>
            <person name="Hiltunen Thoren M."/>
            <person name="Johannesson H."/>
        </authorList>
    </citation>
    <scope>NUCLEOTIDE SEQUENCE</scope>
    <source>
        <strain evidence="8">PSN309</strain>
    </source>
</reference>
<feature type="compositionally biased region" description="Polar residues" evidence="6">
    <location>
        <begin position="601"/>
        <end position="615"/>
    </location>
</feature>
<evidence type="ECO:0000256" key="3">
    <source>
        <dbReference type="ARBA" id="ARBA00022771"/>
    </source>
</evidence>
<protein>
    <recommendedName>
        <fullName evidence="7">C2H2-type domain-containing protein</fullName>
    </recommendedName>
</protein>
<evidence type="ECO:0000256" key="5">
    <source>
        <dbReference type="PROSITE-ProRule" id="PRU00042"/>
    </source>
</evidence>
<dbReference type="InterPro" id="IPR051580">
    <property type="entry name" value="ZnF-Chromatin_assoc"/>
</dbReference>
<feature type="compositionally biased region" description="Acidic residues" evidence="6">
    <location>
        <begin position="582"/>
        <end position="594"/>
    </location>
</feature>
<feature type="compositionally biased region" description="Polar residues" evidence="6">
    <location>
        <begin position="332"/>
        <end position="354"/>
    </location>
</feature>
<dbReference type="PANTHER" id="PTHR23057:SF0">
    <property type="entry name" value="JUXTAPOSED WITH ANOTHER ZINC FINGER PROTEIN 1"/>
    <property type="match status" value="1"/>
</dbReference>
<feature type="compositionally biased region" description="Low complexity" evidence="6">
    <location>
        <begin position="69"/>
        <end position="87"/>
    </location>
</feature>
<feature type="region of interest" description="Disordered" evidence="6">
    <location>
        <begin position="292"/>
        <end position="384"/>
    </location>
</feature>
<feature type="compositionally biased region" description="Polar residues" evidence="6">
    <location>
        <begin position="561"/>
        <end position="574"/>
    </location>
</feature>
<feature type="compositionally biased region" description="Acidic residues" evidence="6">
    <location>
        <begin position="537"/>
        <end position="547"/>
    </location>
</feature>
<evidence type="ECO:0000256" key="4">
    <source>
        <dbReference type="ARBA" id="ARBA00022833"/>
    </source>
</evidence>
<accession>A0AAN6WPL2</accession>
<evidence type="ECO:0000256" key="1">
    <source>
        <dbReference type="ARBA" id="ARBA00022723"/>
    </source>
</evidence>
<dbReference type="GO" id="GO:0005634">
    <property type="term" value="C:nucleus"/>
    <property type="evidence" value="ECO:0007669"/>
    <property type="project" value="TreeGrafter"/>
</dbReference>
<organism evidence="8 9">
    <name type="scientific">Podospora australis</name>
    <dbReference type="NCBI Taxonomy" id="1536484"/>
    <lineage>
        <taxon>Eukaryota</taxon>
        <taxon>Fungi</taxon>
        <taxon>Dikarya</taxon>
        <taxon>Ascomycota</taxon>
        <taxon>Pezizomycotina</taxon>
        <taxon>Sordariomycetes</taxon>
        <taxon>Sordariomycetidae</taxon>
        <taxon>Sordariales</taxon>
        <taxon>Podosporaceae</taxon>
        <taxon>Podospora</taxon>
    </lineage>
</organism>
<keyword evidence="2" id="KW-0677">Repeat</keyword>
<keyword evidence="3 5" id="KW-0863">Zinc-finger</keyword>
<proteinExistence type="predicted"/>
<feature type="region of interest" description="Disordered" evidence="6">
    <location>
        <begin position="1"/>
        <end position="144"/>
    </location>
</feature>
<dbReference type="Proteomes" id="UP001302126">
    <property type="component" value="Unassembled WGS sequence"/>
</dbReference>
<keyword evidence="4" id="KW-0862">Zinc</keyword>
<keyword evidence="1" id="KW-0479">Metal-binding</keyword>
<reference evidence="8" key="2">
    <citation type="submission" date="2023-05" db="EMBL/GenBank/DDBJ databases">
        <authorList>
            <consortium name="Lawrence Berkeley National Laboratory"/>
            <person name="Steindorff A."/>
            <person name="Hensen N."/>
            <person name="Bonometti L."/>
            <person name="Westerberg I."/>
            <person name="Brannstrom I.O."/>
            <person name="Guillou S."/>
            <person name="Cros-Aarteil S."/>
            <person name="Calhoun S."/>
            <person name="Haridas S."/>
            <person name="Kuo A."/>
            <person name="Mondo S."/>
            <person name="Pangilinan J."/>
            <person name="Riley R."/>
            <person name="Labutti K."/>
            <person name="Andreopoulos B."/>
            <person name="Lipzen A."/>
            <person name="Chen C."/>
            <person name="Yanf M."/>
            <person name="Daum C."/>
            <person name="Ng V."/>
            <person name="Clum A."/>
            <person name="Ohm R."/>
            <person name="Martin F."/>
            <person name="Silar P."/>
            <person name="Natvig D."/>
            <person name="Lalanne C."/>
            <person name="Gautier V."/>
            <person name="Ament-Velasquez S.L."/>
            <person name="Kruys A."/>
            <person name="Hutchinson M.I."/>
            <person name="Powell A.J."/>
            <person name="Barry K."/>
            <person name="Miller A.N."/>
            <person name="Grigoriev I.V."/>
            <person name="Debuchy R."/>
            <person name="Gladieux P."/>
            <person name="Thoren M.H."/>
            <person name="Johannesson H."/>
        </authorList>
    </citation>
    <scope>NUCLEOTIDE SEQUENCE</scope>
    <source>
        <strain evidence="8">PSN309</strain>
    </source>
</reference>
<evidence type="ECO:0000256" key="6">
    <source>
        <dbReference type="SAM" id="MobiDB-lite"/>
    </source>
</evidence>
<dbReference type="SMART" id="SM00355">
    <property type="entry name" value="ZnF_C2H2"/>
    <property type="match status" value="2"/>
</dbReference>
<evidence type="ECO:0000256" key="2">
    <source>
        <dbReference type="ARBA" id="ARBA00022737"/>
    </source>
</evidence>
<dbReference type="AlphaFoldDB" id="A0AAN6WPL2"/>
<feature type="compositionally biased region" description="Low complexity" evidence="6">
    <location>
        <begin position="367"/>
        <end position="384"/>
    </location>
</feature>